<evidence type="ECO:0000259" key="4">
    <source>
        <dbReference type="Pfam" id="PF03328"/>
    </source>
</evidence>
<dbReference type="AlphaFoldDB" id="A0A7S4D2Y2"/>
<dbReference type="GO" id="GO:0016832">
    <property type="term" value="F:aldehyde-lyase activity"/>
    <property type="evidence" value="ECO:0007669"/>
    <property type="project" value="TreeGrafter"/>
</dbReference>
<dbReference type="SUPFAM" id="SSF51621">
    <property type="entry name" value="Phosphoenolpyruvate/pyruvate domain"/>
    <property type="match status" value="1"/>
</dbReference>
<comment type="similarity">
    <text evidence="1">Belongs to the HpcH/HpaI aldolase family.</text>
</comment>
<evidence type="ECO:0000256" key="2">
    <source>
        <dbReference type="ARBA" id="ARBA00022723"/>
    </source>
</evidence>
<dbReference type="InterPro" id="IPR040442">
    <property type="entry name" value="Pyrv_kinase-like_dom_sf"/>
</dbReference>
<dbReference type="PANTHER" id="PTHR30502:SF0">
    <property type="entry name" value="PHOSPHOENOLPYRUVATE CARBOXYLASE FAMILY PROTEIN"/>
    <property type="match status" value="1"/>
</dbReference>
<reference evidence="5" key="1">
    <citation type="submission" date="2021-01" db="EMBL/GenBank/DDBJ databases">
        <authorList>
            <person name="Corre E."/>
            <person name="Pelletier E."/>
            <person name="Niang G."/>
            <person name="Scheremetjew M."/>
            <person name="Finn R."/>
            <person name="Kale V."/>
            <person name="Holt S."/>
            <person name="Cochrane G."/>
            <person name="Meng A."/>
            <person name="Brown T."/>
            <person name="Cohen L."/>
        </authorList>
    </citation>
    <scope>NUCLEOTIDE SEQUENCE</scope>
    <source>
        <strain evidence="5">CCMP1594</strain>
    </source>
</reference>
<sequence length="276" mass="29800">MKRSVHFLSVYFFSMSSKMQESFKQRLLKGDALFGIYISFSVPSLVEMFSQCGFDWLWLDFEHAGTSLETMQTMLASMNGSGCASLVRLPWNDIVWIKRVLDLGPDGIIIPMVNSRKDIQSAIQACRYPPEGVRGVGAGRASGYGLNLKEYLATANRKLVVVCQVETAEAVANIEDMVQEEGVDAFLIGPWDLSGSLGHLGDLEHPSVQEAIDKVVSACAKANKPLGIQAGNPAKTHHYMAKGMTLMATGADCALLGAAVKKHVADCRACPASSPA</sequence>
<keyword evidence="3" id="KW-0456">Lyase</keyword>
<dbReference type="PANTHER" id="PTHR30502">
    <property type="entry name" value="2-KETO-3-DEOXY-L-RHAMNONATE ALDOLASE"/>
    <property type="match status" value="1"/>
</dbReference>
<evidence type="ECO:0000256" key="3">
    <source>
        <dbReference type="ARBA" id="ARBA00023239"/>
    </source>
</evidence>
<dbReference type="EMBL" id="HBJA01072553">
    <property type="protein sequence ID" value="CAE0814370.1"/>
    <property type="molecule type" value="Transcribed_RNA"/>
</dbReference>
<dbReference type="GO" id="GO:0005737">
    <property type="term" value="C:cytoplasm"/>
    <property type="evidence" value="ECO:0007669"/>
    <property type="project" value="TreeGrafter"/>
</dbReference>
<gene>
    <name evidence="5" type="ORF">EGYM00163_LOCUS25524</name>
</gene>
<dbReference type="GO" id="GO:0046872">
    <property type="term" value="F:metal ion binding"/>
    <property type="evidence" value="ECO:0007669"/>
    <property type="project" value="UniProtKB-KW"/>
</dbReference>
<accession>A0A7S4D2Y2</accession>
<proteinExistence type="inferred from homology"/>
<keyword evidence="2" id="KW-0479">Metal-binding</keyword>
<dbReference type="Gene3D" id="3.20.20.60">
    <property type="entry name" value="Phosphoenolpyruvate-binding domains"/>
    <property type="match status" value="1"/>
</dbReference>
<organism evidence="5">
    <name type="scientific">Eutreptiella gymnastica</name>
    <dbReference type="NCBI Taxonomy" id="73025"/>
    <lineage>
        <taxon>Eukaryota</taxon>
        <taxon>Discoba</taxon>
        <taxon>Euglenozoa</taxon>
        <taxon>Euglenida</taxon>
        <taxon>Spirocuta</taxon>
        <taxon>Euglenophyceae</taxon>
        <taxon>Eutreptiales</taxon>
        <taxon>Eutreptiaceae</taxon>
        <taxon>Eutreptiella</taxon>
    </lineage>
</organism>
<evidence type="ECO:0000256" key="1">
    <source>
        <dbReference type="ARBA" id="ARBA00005568"/>
    </source>
</evidence>
<dbReference type="InterPro" id="IPR015813">
    <property type="entry name" value="Pyrv/PenolPyrv_kinase-like_dom"/>
</dbReference>
<dbReference type="Pfam" id="PF03328">
    <property type="entry name" value="HpcH_HpaI"/>
    <property type="match status" value="1"/>
</dbReference>
<dbReference type="InterPro" id="IPR050251">
    <property type="entry name" value="HpcH-HpaI_aldolase"/>
</dbReference>
<protein>
    <recommendedName>
        <fullName evidence="4">HpcH/HpaI aldolase/citrate lyase domain-containing protein</fullName>
    </recommendedName>
</protein>
<dbReference type="InterPro" id="IPR005000">
    <property type="entry name" value="Aldolase/citrate-lyase_domain"/>
</dbReference>
<name>A0A7S4D2Y2_9EUGL</name>
<evidence type="ECO:0000313" key="5">
    <source>
        <dbReference type="EMBL" id="CAE0814370.1"/>
    </source>
</evidence>
<feature type="domain" description="HpcH/HpaI aldolase/citrate lyase" evidence="4">
    <location>
        <begin position="34"/>
        <end position="256"/>
    </location>
</feature>